<feature type="domain" description="Manganese/iron superoxide dismutase C-terminal" evidence="8">
    <location>
        <begin position="96"/>
        <end position="194"/>
    </location>
</feature>
<organism evidence="9 10">
    <name type="scientific">Acetobacter malorum</name>
    <dbReference type="NCBI Taxonomy" id="178901"/>
    <lineage>
        <taxon>Bacteria</taxon>
        <taxon>Pseudomonadati</taxon>
        <taxon>Pseudomonadota</taxon>
        <taxon>Alphaproteobacteria</taxon>
        <taxon>Acetobacterales</taxon>
        <taxon>Acetobacteraceae</taxon>
        <taxon>Acetobacter</taxon>
    </lineage>
</organism>
<comment type="caution">
    <text evidence="9">The sequence shown here is derived from an EMBL/GenBank/DDBJ whole genome shotgun (WGS) entry which is preliminary data.</text>
</comment>
<reference evidence="10" key="1">
    <citation type="submission" date="2014-06" db="EMBL/GenBank/DDBJ databases">
        <authorList>
            <person name="Winans N.J."/>
            <person name="Newell P.D."/>
            <person name="Douglas A.E."/>
        </authorList>
    </citation>
    <scope>NUCLEOTIDE SEQUENCE [LARGE SCALE GENOMIC DNA]</scope>
    <source>
        <strain evidence="10">DsW_057</strain>
    </source>
</reference>
<evidence type="ECO:0000313" key="9">
    <source>
        <dbReference type="EMBL" id="OUJ06398.1"/>
    </source>
</evidence>
<dbReference type="InterPro" id="IPR019832">
    <property type="entry name" value="Mn/Fe_SOD_C"/>
</dbReference>
<feature type="binding site" evidence="5">
    <location>
        <position position="160"/>
    </location>
    <ligand>
        <name>Mn(2+)</name>
        <dbReference type="ChEBI" id="CHEBI:29035"/>
    </ligand>
</feature>
<dbReference type="InterPro" id="IPR036314">
    <property type="entry name" value="SOD_C_sf"/>
</dbReference>
<proteinExistence type="inferred from homology"/>
<dbReference type="InterPro" id="IPR019831">
    <property type="entry name" value="Mn/Fe_SOD_N"/>
</dbReference>
<feature type="domain" description="Manganese/iron superoxide dismutase N-terminal" evidence="7">
    <location>
        <begin position="2"/>
        <end position="85"/>
    </location>
</feature>
<feature type="binding site" evidence="5">
    <location>
        <position position="164"/>
    </location>
    <ligand>
        <name>Mn(2+)</name>
        <dbReference type="ChEBI" id="CHEBI:29035"/>
    </ligand>
</feature>
<dbReference type="AlphaFoldDB" id="A0A1Y3G6F4"/>
<gene>
    <name evidence="9" type="ORF">HK23_02320</name>
</gene>
<evidence type="ECO:0000256" key="2">
    <source>
        <dbReference type="ARBA" id="ARBA00012682"/>
    </source>
</evidence>
<dbReference type="PRINTS" id="PR01703">
    <property type="entry name" value="MNSODISMTASE"/>
</dbReference>
<sequence length="202" mass="22780">MFKLPELPYAPDALAPYMSAETLEYHHGKHHKAYVDKLNELTASGPFHGLALDEIIRKTASDPEQKVLFNQAGQHWNHSFFWLSMKAKGGGSIPASLEKQLVSDFGSLGNFKTEFKNACLAQFGSGWGWLVHDGQKLTITKTANADTPLAHGQTALLTCDVWEHAYYIDYRNMRPKYVEAFLTDLVDWEMVEQRYRTAISAA</sequence>
<dbReference type="RefSeq" id="WP_078527130.1">
    <property type="nucleotide sequence ID" value="NZ_JOPG01000011.1"/>
</dbReference>
<dbReference type="SUPFAM" id="SSF54719">
    <property type="entry name" value="Fe,Mn superoxide dismutase (SOD), C-terminal domain"/>
    <property type="match status" value="1"/>
</dbReference>
<dbReference type="InterPro" id="IPR001189">
    <property type="entry name" value="Mn/Fe_SOD"/>
</dbReference>
<feature type="binding site" evidence="5">
    <location>
        <position position="26"/>
    </location>
    <ligand>
        <name>Mn(2+)</name>
        <dbReference type="ChEBI" id="CHEBI:29035"/>
    </ligand>
</feature>
<evidence type="ECO:0000256" key="5">
    <source>
        <dbReference type="PIRSR" id="PIRSR000349-1"/>
    </source>
</evidence>
<evidence type="ECO:0000259" key="7">
    <source>
        <dbReference type="Pfam" id="PF00081"/>
    </source>
</evidence>
<evidence type="ECO:0000256" key="4">
    <source>
        <dbReference type="ARBA" id="ARBA00023002"/>
    </source>
</evidence>
<dbReference type="EC" id="1.15.1.1" evidence="2 6"/>
<dbReference type="Proteomes" id="UP000242683">
    <property type="component" value="Unassembled WGS sequence"/>
</dbReference>
<evidence type="ECO:0000256" key="6">
    <source>
        <dbReference type="RuleBase" id="RU000414"/>
    </source>
</evidence>
<dbReference type="PROSITE" id="PS00088">
    <property type="entry name" value="SOD_MN"/>
    <property type="match status" value="1"/>
</dbReference>
<evidence type="ECO:0000259" key="8">
    <source>
        <dbReference type="Pfam" id="PF02777"/>
    </source>
</evidence>
<evidence type="ECO:0000256" key="3">
    <source>
        <dbReference type="ARBA" id="ARBA00022723"/>
    </source>
</evidence>
<comment type="similarity">
    <text evidence="1 6">Belongs to the iron/manganese superoxide dismutase family.</text>
</comment>
<dbReference type="Pfam" id="PF02777">
    <property type="entry name" value="Sod_Fe_C"/>
    <property type="match status" value="1"/>
</dbReference>
<feature type="binding site" evidence="5">
    <location>
        <position position="78"/>
    </location>
    <ligand>
        <name>Mn(2+)</name>
        <dbReference type="ChEBI" id="CHEBI:29035"/>
    </ligand>
</feature>
<dbReference type="SUPFAM" id="SSF46609">
    <property type="entry name" value="Fe,Mn superoxide dismutase (SOD), N-terminal domain"/>
    <property type="match status" value="1"/>
</dbReference>
<evidence type="ECO:0000256" key="1">
    <source>
        <dbReference type="ARBA" id="ARBA00008714"/>
    </source>
</evidence>
<dbReference type="EMBL" id="JOPG01000011">
    <property type="protein sequence ID" value="OUJ06398.1"/>
    <property type="molecule type" value="Genomic_DNA"/>
</dbReference>
<dbReference type="OrthoDB" id="9803125at2"/>
<dbReference type="PIRSF" id="PIRSF000349">
    <property type="entry name" value="SODismutase"/>
    <property type="match status" value="1"/>
</dbReference>
<keyword evidence="3 5" id="KW-0479">Metal-binding</keyword>
<comment type="function">
    <text evidence="6">Destroys radicals which are normally produced within the cells and which are toxic to biological systems.</text>
</comment>
<dbReference type="GO" id="GO:0046872">
    <property type="term" value="F:metal ion binding"/>
    <property type="evidence" value="ECO:0007669"/>
    <property type="project" value="UniProtKB-KW"/>
</dbReference>
<comment type="catalytic activity">
    <reaction evidence="6">
        <text>2 superoxide + 2 H(+) = H2O2 + O2</text>
        <dbReference type="Rhea" id="RHEA:20696"/>
        <dbReference type="ChEBI" id="CHEBI:15378"/>
        <dbReference type="ChEBI" id="CHEBI:15379"/>
        <dbReference type="ChEBI" id="CHEBI:16240"/>
        <dbReference type="ChEBI" id="CHEBI:18421"/>
        <dbReference type="EC" id="1.15.1.1"/>
    </reaction>
</comment>
<dbReference type="GO" id="GO:0004784">
    <property type="term" value="F:superoxide dismutase activity"/>
    <property type="evidence" value="ECO:0007669"/>
    <property type="project" value="UniProtKB-EC"/>
</dbReference>
<keyword evidence="4 6" id="KW-0560">Oxidoreductase</keyword>
<dbReference type="Pfam" id="PF00081">
    <property type="entry name" value="Sod_Fe_N"/>
    <property type="match status" value="1"/>
</dbReference>
<protein>
    <recommendedName>
        <fullName evidence="2 6">Superoxide dismutase</fullName>
        <ecNumber evidence="2 6">1.15.1.1</ecNumber>
    </recommendedName>
</protein>
<dbReference type="InterPro" id="IPR036324">
    <property type="entry name" value="Mn/Fe_SOD_N_sf"/>
</dbReference>
<dbReference type="PANTHER" id="PTHR42769:SF3">
    <property type="entry name" value="SUPEROXIDE DISMUTASE [FE] 2, CHLOROPLASTIC"/>
    <property type="match status" value="1"/>
</dbReference>
<evidence type="ECO:0000313" key="10">
    <source>
        <dbReference type="Proteomes" id="UP000242683"/>
    </source>
</evidence>
<dbReference type="PANTHER" id="PTHR42769">
    <property type="entry name" value="SUPEROXIDE DISMUTASE"/>
    <property type="match status" value="1"/>
</dbReference>
<name>A0A1Y3G6F4_9PROT</name>
<dbReference type="InterPro" id="IPR019833">
    <property type="entry name" value="Mn/Fe_SOD_BS"/>
</dbReference>
<dbReference type="Gene3D" id="1.10.287.990">
    <property type="entry name" value="Fe,Mn superoxide dismutase (SOD) domain"/>
    <property type="match status" value="1"/>
</dbReference>
<accession>A0A1Y3G6F4</accession>
<dbReference type="Gene3D" id="3.55.40.20">
    <property type="entry name" value="Iron/manganese superoxide dismutase, C-terminal domain"/>
    <property type="match status" value="1"/>
</dbReference>